<evidence type="ECO:0000313" key="2">
    <source>
        <dbReference type="Proteomes" id="UP000184233"/>
    </source>
</evidence>
<accession>A0A1M3KV54</accession>
<dbReference type="STRING" id="1895771.BGO89_13020"/>
<dbReference type="SUPFAM" id="SSF141694">
    <property type="entry name" value="AF2212/PG0164-like"/>
    <property type="match status" value="1"/>
</dbReference>
<gene>
    <name evidence="1" type="ORF">BGO89_13020</name>
</gene>
<organism evidence="1 2">
    <name type="scientific">Candidatus Kapaibacterium thiocyanatum</name>
    <dbReference type="NCBI Taxonomy" id="1895771"/>
    <lineage>
        <taxon>Bacteria</taxon>
        <taxon>Pseudomonadati</taxon>
        <taxon>Candidatus Kapaibacteriota</taxon>
        <taxon>Candidatus Kapaibacteriia</taxon>
        <taxon>Candidatus Kapaibacteriales</taxon>
        <taxon>Candidatus Kapaibacteriaceae</taxon>
        <taxon>Candidatus Kapaibacterium</taxon>
    </lineage>
</organism>
<dbReference type="AlphaFoldDB" id="A0A1M3KV54"/>
<sequence length="166" mass="18818">MATPTGSHRFTAPILRQDYGMKQHYAPIPTDLANDYLAHGIRRIVVTMNGRDVRRAIQSSKDGDRFILLGIPLLREIRAGFGDMVEIIMRPDPEPDLVDLGEEFTAVLELDDEAAERFYAMTPGRQRSLALYVTSAKRTETRIARALELAEKIRTRTLYGDRKKEG</sequence>
<protein>
    <recommendedName>
        <fullName evidence="3">DUF1905 domain-containing protein</fullName>
    </recommendedName>
</protein>
<dbReference type="Pfam" id="PF13376">
    <property type="entry name" value="OmdA"/>
    <property type="match status" value="1"/>
</dbReference>
<comment type="caution">
    <text evidence="1">The sequence shown here is derived from an EMBL/GenBank/DDBJ whole genome shotgun (WGS) entry which is preliminary data.</text>
</comment>
<dbReference type="EMBL" id="MKVH01000025">
    <property type="protein sequence ID" value="OJX56254.1"/>
    <property type="molecule type" value="Genomic_DNA"/>
</dbReference>
<dbReference type="Gene3D" id="2.40.30.100">
    <property type="entry name" value="AF2212/PG0164-like"/>
    <property type="match status" value="1"/>
</dbReference>
<name>A0A1M3KV54_9BACT</name>
<reference evidence="1 2" key="1">
    <citation type="submission" date="2016-09" db="EMBL/GenBank/DDBJ databases">
        <title>Genome-resolved meta-omics ties microbial dynamics to process performance in biotechnology for thiocyanate degradation.</title>
        <authorList>
            <person name="Kantor R.S."/>
            <person name="Huddy R.J."/>
            <person name="Iyer R."/>
            <person name="Thomas B.C."/>
            <person name="Brown C.T."/>
            <person name="Anantharaman K."/>
            <person name="Tringe S."/>
            <person name="Hettich R.L."/>
            <person name="Harrison S.T."/>
            <person name="Banfield J.F."/>
        </authorList>
    </citation>
    <scope>NUCLEOTIDE SEQUENCE [LARGE SCALE GENOMIC DNA]</scope>
    <source>
        <strain evidence="1">59-99</strain>
    </source>
</reference>
<evidence type="ECO:0000313" key="1">
    <source>
        <dbReference type="EMBL" id="OJX56254.1"/>
    </source>
</evidence>
<proteinExistence type="predicted"/>
<dbReference type="Proteomes" id="UP000184233">
    <property type="component" value="Unassembled WGS sequence"/>
</dbReference>
<evidence type="ECO:0008006" key="3">
    <source>
        <dbReference type="Google" id="ProtNLM"/>
    </source>
</evidence>
<dbReference type="InterPro" id="IPR037079">
    <property type="entry name" value="AF2212/PG0164-like_sf"/>
</dbReference>